<sequence length="116" mass="12951">MDTATVIMVSLAPSIRSVKSQPSDTPFATRGVKSVEVRIDDEEDVQYVHMEDPSATEITFVRAPCPSKEVMYVRCSELECGVQSLHAKSSSRGLNKMAEPGDWPWHVALFKEEVHE</sequence>
<comment type="caution">
    <text evidence="1">The sequence shown here is derived from an EMBL/GenBank/DDBJ whole genome shotgun (WGS) entry which is preliminary data.</text>
</comment>
<proteinExistence type="predicted"/>
<dbReference type="EMBL" id="WNWW01000285">
    <property type="protein sequence ID" value="KAF3426837.1"/>
    <property type="molecule type" value="Genomic_DNA"/>
</dbReference>
<evidence type="ECO:0000313" key="1">
    <source>
        <dbReference type="EMBL" id="KAF3426837.1"/>
    </source>
</evidence>
<name>A0A833W7R8_9HYME</name>
<gene>
    <name evidence="1" type="ORF">E2986_12650</name>
</gene>
<keyword evidence="2" id="KW-1185">Reference proteome</keyword>
<protein>
    <submittedName>
        <fullName evidence="1">Uncharacterized protein</fullName>
    </submittedName>
</protein>
<organism evidence="1 2">
    <name type="scientific">Frieseomelitta varia</name>
    <dbReference type="NCBI Taxonomy" id="561572"/>
    <lineage>
        <taxon>Eukaryota</taxon>
        <taxon>Metazoa</taxon>
        <taxon>Ecdysozoa</taxon>
        <taxon>Arthropoda</taxon>
        <taxon>Hexapoda</taxon>
        <taxon>Insecta</taxon>
        <taxon>Pterygota</taxon>
        <taxon>Neoptera</taxon>
        <taxon>Endopterygota</taxon>
        <taxon>Hymenoptera</taxon>
        <taxon>Apocrita</taxon>
        <taxon>Aculeata</taxon>
        <taxon>Apoidea</taxon>
        <taxon>Anthophila</taxon>
        <taxon>Apidae</taxon>
        <taxon>Frieseomelitta</taxon>
    </lineage>
</organism>
<accession>A0A833W7R8</accession>
<reference evidence="1" key="1">
    <citation type="submission" date="2019-11" db="EMBL/GenBank/DDBJ databases">
        <title>The nuclear and mitochondrial genomes of Frieseomelitta varia - a highly eusocial stingless bee (Meliponini) with a permanently sterile worker caste.</title>
        <authorList>
            <person name="Freitas F.C.P."/>
            <person name="Lourenco A.P."/>
            <person name="Nunes F.M.F."/>
            <person name="Paschoal A.R."/>
            <person name="Abreu F.C.P."/>
            <person name="Barbin F.O."/>
            <person name="Bataglia L."/>
            <person name="Cardoso-Junior C.A.M."/>
            <person name="Cervoni M.S."/>
            <person name="Silva S.R."/>
            <person name="Dalarmi F."/>
            <person name="Del Lama M.A."/>
            <person name="Depintor T.S."/>
            <person name="Ferreira K.M."/>
            <person name="Goria P.S."/>
            <person name="Jaskot M.C."/>
            <person name="Lago D.C."/>
            <person name="Luna-Lucena D."/>
            <person name="Moda L.M."/>
            <person name="Nascimento L."/>
            <person name="Pedrino M."/>
            <person name="Rabico F.O."/>
            <person name="Sanches F.C."/>
            <person name="Santos D.E."/>
            <person name="Santos C.G."/>
            <person name="Vieira J."/>
            <person name="Lopes T.F."/>
            <person name="Barchuk A.R."/>
            <person name="Hartfelder K."/>
            <person name="Simoes Z.L.P."/>
            <person name="Bitondi M.M.G."/>
            <person name="Pinheiro D.G."/>
        </authorList>
    </citation>
    <scope>NUCLEOTIDE SEQUENCE</scope>
    <source>
        <strain evidence="1">USP_RPSP 00005682</strain>
        <tissue evidence="1">Whole individual</tissue>
    </source>
</reference>
<dbReference type="Proteomes" id="UP000655588">
    <property type="component" value="Unassembled WGS sequence"/>
</dbReference>
<dbReference type="AlphaFoldDB" id="A0A833W7R8"/>
<evidence type="ECO:0000313" key="2">
    <source>
        <dbReference type="Proteomes" id="UP000655588"/>
    </source>
</evidence>